<evidence type="ECO:0000256" key="4">
    <source>
        <dbReference type="ARBA" id="ARBA00023242"/>
    </source>
</evidence>
<evidence type="ECO:0000256" key="2">
    <source>
        <dbReference type="ARBA" id="ARBA00007797"/>
    </source>
</evidence>
<dbReference type="Pfam" id="PF07540">
    <property type="entry name" value="NOC3p"/>
    <property type="match status" value="1"/>
</dbReference>
<dbReference type="GO" id="GO:0003682">
    <property type="term" value="F:chromatin binding"/>
    <property type="evidence" value="ECO:0007669"/>
    <property type="project" value="TreeGrafter"/>
</dbReference>
<comment type="similarity">
    <text evidence="2">Belongs to the CBF/MAK21 family.</text>
</comment>
<organism evidence="10">
    <name type="scientific">Schistocephalus solidus</name>
    <name type="common">Tapeworm</name>
    <dbReference type="NCBI Taxonomy" id="70667"/>
    <lineage>
        <taxon>Eukaryota</taxon>
        <taxon>Metazoa</taxon>
        <taxon>Spiralia</taxon>
        <taxon>Lophotrochozoa</taxon>
        <taxon>Platyhelminthes</taxon>
        <taxon>Cestoda</taxon>
        <taxon>Eucestoda</taxon>
        <taxon>Diphyllobothriidea</taxon>
        <taxon>Diphyllobothriidae</taxon>
        <taxon>Schistocephalus</taxon>
    </lineage>
</organism>
<dbReference type="PANTHER" id="PTHR14428:SF5">
    <property type="entry name" value="NUCLEOLAR COMPLEX PROTEIN 3 HOMOLOG"/>
    <property type="match status" value="1"/>
</dbReference>
<evidence type="ECO:0000256" key="6">
    <source>
        <dbReference type="ARBA" id="ARBA00032937"/>
    </source>
</evidence>
<evidence type="ECO:0000313" key="10">
    <source>
        <dbReference type="EMBL" id="JAP42752.1"/>
    </source>
</evidence>
<name>A0A0X3P452_SCHSO</name>
<dbReference type="InterPro" id="IPR011501">
    <property type="entry name" value="Noc3_N"/>
</dbReference>
<dbReference type="PANTHER" id="PTHR14428">
    <property type="entry name" value="NUCLEOLAR COMPLEX PROTEIN 3"/>
    <property type="match status" value="1"/>
</dbReference>
<protein>
    <recommendedName>
        <fullName evidence="6">NOC3-like protein</fullName>
    </recommendedName>
    <alternativeName>
        <fullName evidence="5">Nucleolar complex-associated protein 3-like protein</fullName>
    </alternativeName>
</protein>
<feature type="domain" description="Nucleolar complex-associated protein 3 N-terminal" evidence="9">
    <location>
        <begin position="33"/>
        <end position="125"/>
    </location>
</feature>
<dbReference type="AlphaFoldDB" id="A0A0X3P452"/>
<evidence type="ECO:0000256" key="7">
    <source>
        <dbReference type="SAM" id="MobiDB-lite"/>
    </source>
</evidence>
<dbReference type="EMBL" id="GEEE01010133">
    <property type="protein sequence ID" value="JAP53092.1"/>
    <property type="molecule type" value="Transcribed_RNA"/>
</dbReference>
<evidence type="ECO:0000256" key="1">
    <source>
        <dbReference type="ARBA" id="ARBA00004604"/>
    </source>
</evidence>
<evidence type="ECO:0000256" key="5">
    <source>
        <dbReference type="ARBA" id="ARBA00032701"/>
    </source>
</evidence>
<dbReference type="GO" id="GO:0006270">
    <property type="term" value="P:DNA replication initiation"/>
    <property type="evidence" value="ECO:0007669"/>
    <property type="project" value="TreeGrafter"/>
</dbReference>
<dbReference type="InterPro" id="IPR016024">
    <property type="entry name" value="ARM-type_fold"/>
</dbReference>
<dbReference type="InterPro" id="IPR016903">
    <property type="entry name" value="Nucleolar_cplx-assoc_3"/>
</dbReference>
<dbReference type="GO" id="GO:0005730">
    <property type="term" value="C:nucleolus"/>
    <property type="evidence" value="ECO:0007669"/>
    <property type="project" value="UniProtKB-SubCell"/>
</dbReference>
<gene>
    <name evidence="10" type="ORF">TR160220</name>
</gene>
<evidence type="ECO:0000256" key="3">
    <source>
        <dbReference type="ARBA" id="ARBA00023054"/>
    </source>
</evidence>
<dbReference type="InterPro" id="IPR005612">
    <property type="entry name" value="CCAAT-binding_factor"/>
</dbReference>
<comment type="subcellular location">
    <subcellularLocation>
        <location evidence="1">Nucleus</location>
        <location evidence="1">Nucleolus</location>
    </subcellularLocation>
</comment>
<reference evidence="10" key="1">
    <citation type="submission" date="2016-01" db="EMBL/GenBank/DDBJ databases">
        <title>Reference transcriptome for the parasite Schistocephalus solidus: insights into the molecular evolution of parasitism.</title>
        <authorList>
            <person name="Hebert F.O."/>
            <person name="Grambauer S."/>
            <person name="Barber I."/>
            <person name="Landry C.R."/>
            <person name="Aubin-Horth N."/>
        </authorList>
    </citation>
    <scope>NUCLEOTIDE SEQUENCE</scope>
</reference>
<dbReference type="EMBL" id="GEEE01020473">
    <property type="protein sequence ID" value="JAP42752.1"/>
    <property type="molecule type" value="Transcribed_RNA"/>
</dbReference>
<proteinExistence type="inferred from homology"/>
<keyword evidence="4" id="KW-0539">Nucleus</keyword>
<evidence type="ECO:0000259" key="8">
    <source>
        <dbReference type="Pfam" id="PF03914"/>
    </source>
</evidence>
<dbReference type="SUPFAM" id="SSF48371">
    <property type="entry name" value="ARM repeat"/>
    <property type="match status" value="1"/>
</dbReference>
<feature type="domain" description="CCAAT-binding factor" evidence="8">
    <location>
        <begin position="366"/>
        <end position="587"/>
    </location>
</feature>
<feature type="compositionally biased region" description="Basic and acidic residues" evidence="7">
    <location>
        <begin position="688"/>
        <end position="698"/>
    </location>
</feature>
<sequence>MDEREEDSTRDVACLSAAQKLLLRKKSLSEFRLKISNFCASIIESPDENIGKLRELLKMALDPLFLKSIKLRQLLVVSLCVVFKDILPTFKIRLPTAEELKQQVKKETRRIRRFESILLLNYEKYILLLQTILKDKGRRKLPRSLRTYADTKWKRVESLSALKCACQLFENNPTFNFSDDLLRAILPHLLDRRSSVREIISRSLKSIFNTDTTGESTLLVCRAVHRLARVMHYRIIPDVAYVLAGIPIKEVADQNGFDKRSRVERKLKSRRERKKDKVLAKFEKDQAETVASKSHEERLRINSQILKEILFVYFKILKTTSDSNLLSAVLAGLSTYAHVINVEYVENLLQLCNGVLSNERSILQDSLHCVHTALSILNSSSAASILNVDPTRFYNHLYVLLGRMSGTCDFRGGSAVTMDADRGRALHLSHFSWSRTPAALAASTLDQRQQLLASHTGTASEDDKMPARRGIPLGETERVTDVLLSCLDMLLISRKREVSTNRVLAFVKRLASVCVAVSDTACVSSMLVSLLKFITLFPKCEVLFDSETEIGGVYDPEAGDPELCRPTSAVLWELQILRNHESTIVRKVVTAILRWVRKASQGGIPRLSTDVIASPDITLESLSLLHPAERRVALSRAEATALSVRAAAPTATTKRRRSTWTPSPWLQQVMAQQNVEFTLTDDAYQRTAGHDDEGKEGHLLTAKRIKTD</sequence>
<feature type="region of interest" description="Disordered" evidence="7">
    <location>
        <begin position="687"/>
        <end position="708"/>
    </location>
</feature>
<keyword evidence="3" id="KW-0175">Coiled coil</keyword>
<evidence type="ECO:0000259" key="9">
    <source>
        <dbReference type="Pfam" id="PF07540"/>
    </source>
</evidence>
<accession>A0A0X3P452</accession>
<dbReference type="Pfam" id="PF03914">
    <property type="entry name" value="CBF"/>
    <property type="match status" value="1"/>
</dbReference>